<accession>A0A7D5R5X0</accession>
<dbReference type="EMBL" id="CP026995">
    <property type="protein sequence ID" value="QLH06477.1"/>
    <property type="molecule type" value="Genomic_DNA"/>
</dbReference>
<dbReference type="RefSeq" id="WP_179372558.1">
    <property type="nucleotide sequence ID" value="NZ_CP026995.1"/>
</dbReference>
<dbReference type="AlphaFoldDB" id="A0A7D5R5X0"/>
<evidence type="ECO:0008006" key="4">
    <source>
        <dbReference type="Google" id="ProtNLM"/>
    </source>
</evidence>
<evidence type="ECO:0000313" key="2">
    <source>
        <dbReference type="EMBL" id="QLH06477.1"/>
    </source>
</evidence>
<reference evidence="2 3" key="1">
    <citation type="submission" date="2018-02" db="EMBL/GenBank/DDBJ databases">
        <title>Complete genome of Nitrosopumilus ureaphilus PS0.</title>
        <authorList>
            <person name="Qin W."/>
            <person name="Zheng Y."/>
            <person name="Stahl D.A."/>
        </authorList>
    </citation>
    <scope>NUCLEOTIDE SEQUENCE [LARGE SCALE GENOMIC DNA]</scope>
    <source>
        <strain evidence="2 3">PS0</strain>
    </source>
</reference>
<organism evidence="2 3">
    <name type="scientific">Nitrosopumilus ureiphilus</name>
    <dbReference type="NCBI Taxonomy" id="1470067"/>
    <lineage>
        <taxon>Archaea</taxon>
        <taxon>Nitrososphaerota</taxon>
        <taxon>Nitrososphaeria</taxon>
        <taxon>Nitrosopumilales</taxon>
        <taxon>Nitrosopumilaceae</taxon>
        <taxon>Nitrosopumilus</taxon>
    </lineage>
</organism>
<proteinExistence type="predicted"/>
<dbReference type="Proteomes" id="UP000509478">
    <property type="component" value="Chromosome"/>
</dbReference>
<dbReference type="SUPFAM" id="SSF69754">
    <property type="entry name" value="Ribosome binding protein Y (YfiA homologue)"/>
    <property type="match status" value="1"/>
</dbReference>
<sequence length="114" mass="12832">MAEPVPLYVVGLSKDEPANEVLSSKFGAALEKVQKVLSHIIEAKITVESQNPEGSRTHYDVTASVKTSQNTLVYTDSGWDILKIADELSRKLEGELSKRDDKRQRESIRKKEEF</sequence>
<feature type="region of interest" description="Disordered" evidence="1">
    <location>
        <begin position="93"/>
        <end position="114"/>
    </location>
</feature>
<name>A0A7D5R5X0_9ARCH</name>
<dbReference type="OrthoDB" id="2515at2157"/>
<dbReference type="KEGG" id="nue:C5F50_04870"/>
<keyword evidence="3" id="KW-1185">Reference proteome</keyword>
<evidence type="ECO:0000256" key="1">
    <source>
        <dbReference type="SAM" id="MobiDB-lite"/>
    </source>
</evidence>
<gene>
    <name evidence="2" type="ORF">C5F50_04870</name>
</gene>
<dbReference type="InterPro" id="IPR036567">
    <property type="entry name" value="RHF-like"/>
</dbReference>
<protein>
    <recommendedName>
        <fullName evidence="4">Ribosomal subunit interface protein</fullName>
    </recommendedName>
</protein>
<dbReference type="Gene3D" id="3.30.160.100">
    <property type="entry name" value="Ribosome hibernation promotion factor-like"/>
    <property type="match status" value="1"/>
</dbReference>
<dbReference type="GeneID" id="56067381"/>
<evidence type="ECO:0000313" key="3">
    <source>
        <dbReference type="Proteomes" id="UP000509478"/>
    </source>
</evidence>